<keyword evidence="2" id="KW-1185">Reference proteome</keyword>
<organism evidence="1 2">
    <name type="scientific">Sesamum angolense</name>
    <dbReference type="NCBI Taxonomy" id="2727404"/>
    <lineage>
        <taxon>Eukaryota</taxon>
        <taxon>Viridiplantae</taxon>
        <taxon>Streptophyta</taxon>
        <taxon>Embryophyta</taxon>
        <taxon>Tracheophyta</taxon>
        <taxon>Spermatophyta</taxon>
        <taxon>Magnoliopsida</taxon>
        <taxon>eudicotyledons</taxon>
        <taxon>Gunneridae</taxon>
        <taxon>Pentapetalae</taxon>
        <taxon>asterids</taxon>
        <taxon>lamiids</taxon>
        <taxon>Lamiales</taxon>
        <taxon>Pedaliaceae</taxon>
        <taxon>Sesamum</taxon>
    </lineage>
</organism>
<proteinExistence type="predicted"/>
<name>A0AAE1W358_9LAMI</name>
<sequence length="76" mass="8322">MIACLMEESDVPLFKLVDETFEKVKGRTGNDESVTKASAKSTVLMTGGQRLCYGVASADADILEDESECALWCWEV</sequence>
<protein>
    <submittedName>
        <fullName evidence="1">Chromatin assembly factor 1 subunit FSM</fullName>
    </submittedName>
</protein>
<dbReference type="Proteomes" id="UP001289374">
    <property type="component" value="Unassembled WGS sequence"/>
</dbReference>
<comment type="caution">
    <text evidence="1">The sequence shown here is derived from an EMBL/GenBank/DDBJ whole genome shotgun (WGS) entry which is preliminary data.</text>
</comment>
<accession>A0AAE1W358</accession>
<dbReference type="EMBL" id="JACGWL010000016">
    <property type="protein sequence ID" value="KAK4385779.1"/>
    <property type="molecule type" value="Genomic_DNA"/>
</dbReference>
<evidence type="ECO:0000313" key="2">
    <source>
        <dbReference type="Proteomes" id="UP001289374"/>
    </source>
</evidence>
<gene>
    <name evidence="1" type="ORF">Sango_2701900</name>
</gene>
<evidence type="ECO:0000313" key="1">
    <source>
        <dbReference type="EMBL" id="KAK4385779.1"/>
    </source>
</evidence>
<reference evidence="1" key="1">
    <citation type="submission" date="2020-06" db="EMBL/GenBank/DDBJ databases">
        <authorList>
            <person name="Li T."/>
            <person name="Hu X."/>
            <person name="Zhang T."/>
            <person name="Song X."/>
            <person name="Zhang H."/>
            <person name="Dai N."/>
            <person name="Sheng W."/>
            <person name="Hou X."/>
            <person name="Wei L."/>
        </authorList>
    </citation>
    <scope>NUCLEOTIDE SEQUENCE</scope>
    <source>
        <strain evidence="1">K16</strain>
        <tissue evidence="1">Leaf</tissue>
    </source>
</reference>
<reference evidence="1" key="2">
    <citation type="journal article" date="2024" name="Plant">
        <title>Genomic evolution and insights into agronomic trait innovations of Sesamum species.</title>
        <authorList>
            <person name="Miao H."/>
            <person name="Wang L."/>
            <person name="Qu L."/>
            <person name="Liu H."/>
            <person name="Sun Y."/>
            <person name="Le M."/>
            <person name="Wang Q."/>
            <person name="Wei S."/>
            <person name="Zheng Y."/>
            <person name="Lin W."/>
            <person name="Duan Y."/>
            <person name="Cao H."/>
            <person name="Xiong S."/>
            <person name="Wang X."/>
            <person name="Wei L."/>
            <person name="Li C."/>
            <person name="Ma Q."/>
            <person name="Ju M."/>
            <person name="Zhao R."/>
            <person name="Li G."/>
            <person name="Mu C."/>
            <person name="Tian Q."/>
            <person name="Mei H."/>
            <person name="Zhang T."/>
            <person name="Gao T."/>
            <person name="Zhang H."/>
        </authorList>
    </citation>
    <scope>NUCLEOTIDE SEQUENCE</scope>
    <source>
        <strain evidence="1">K16</strain>
    </source>
</reference>
<dbReference type="AlphaFoldDB" id="A0AAE1W358"/>